<dbReference type="AlphaFoldDB" id="A0A5P1FGX3"/>
<evidence type="ECO:0000256" key="1">
    <source>
        <dbReference type="SAM" id="MobiDB-lite"/>
    </source>
</evidence>
<name>A0A5P1FGX3_ASPOF</name>
<organism evidence="3 4">
    <name type="scientific">Asparagus officinalis</name>
    <name type="common">Garden asparagus</name>
    <dbReference type="NCBI Taxonomy" id="4686"/>
    <lineage>
        <taxon>Eukaryota</taxon>
        <taxon>Viridiplantae</taxon>
        <taxon>Streptophyta</taxon>
        <taxon>Embryophyta</taxon>
        <taxon>Tracheophyta</taxon>
        <taxon>Spermatophyta</taxon>
        <taxon>Magnoliopsida</taxon>
        <taxon>Liliopsida</taxon>
        <taxon>Asparagales</taxon>
        <taxon>Asparagaceae</taxon>
        <taxon>Asparagoideae</taxon>
        <taxon>Asparagus</taxon>
    </lineage>
</organism>
<reference evidence="4" key="1">
    <citation type="journal article" date="2017" name="Nat. Commun.">
        <title>The asparagus genome sheds light on the origin and evolution of a young Y chromosome.</title>
        <authorList>
            <person name="Harkess A."/>
            <person name="Zhou J."/>
            <person name="Xu C."/>
            <person name="Bowers J.E."/>
            <person name="Van der Hulst R."/>
            <person name="Ayyampalayam S."/>
            <person name="Mercati F."/>
            <person name="Riccardi P."/>
            <person name="McKain M.R."/>
            <person name="Kakrana A."/>
            <person name="Tang H."/>
            <person name="Ray J."/>
            <person name="Groenendijk J."/>
            <person name="Arikit S."/>
            <person name="Mathioni S.M."/>
            <person name="Nakano M."/>
            <person name="Shan H."/>
            <person name="Telgmann-Rauber A."/>
            <person name="Kanno A."/>
            <person name="Yue Z."/>
            <person name="Chen H."/>
            <person name="Li W."/>
            <person name="Chen Y."/>
            <person name="Xu X."/>
            <person name="Zhang Y."/>
            <person name="Luo S."/>
            <person name="Chen H."/>
            <person name="Gao J."/>
            <person name="Mao Z."/>
            <person name="Pires J.C."/>
            <person name="Luo M."/>
            <person name="Kudrna D."/>
            <person name="Wing R.A."/>
            <person name="Meyers B.C."/>
            <person name="Yi K."/>
            <person name="Kong H."/>
            <person name="Lavrijsen P."/>
            <person name="Sunseri F."/>
            <person name="Falavigna A."/>
            <person name="Ye Y."/>
            <person name="Leebens-Mack J.H."/>
            <person name="Chen G."/>
        </authorList>
    </citation>
    <scope>NUCLEOTIDE SEQUENCE [LARGE SCALE GENOMIC DNA]</scope>
    <source>
        <strain evidence="4">cv. DH0086</strain>
    </source>
</reference>
<evidence type="ECO:0000313" key="4">
    <source>
        <dbReference type="Proteomes" id="UP000243459"/>
    </source>
</evidence>
<protein>
    <submittedName>
        <fullName evidence="3">Uncharacterized protein</fullName>
    </submittedName>
</protein>
<gene>
    <name evidence="3" type="ORF">A4U43_C03F30660</name>
</gene>
<keyword evidence="2" id="KW-0732">Signal</keyword>
<proteinExistence type="predicted"/>
<sequence length="211" mass="22042">MMTRERGHGGGGCRRGLWLLAVAGIRRASVVVVAAEEEAERRLEVRGGSRAERRREGGEDDDWGGSVSCRGSAQCYGWREVGFEHCSHHLPPWASLPAASRQQRKVPRALTLNTRSHSSTEVCDSIGVFGTTTPAQLTRIYAGPPKADSAASNTDLTASGSETLAWTATAGDGGDDEGGCGGVGCVGDDEVGSERRQGEGDGAGQCLDPAS</sequence>
<accession>A0A5P1FGX3</accession>
<keyword evidence="4" id="KW-1185">Reference proteome</keyword>
<feature type="chain" id="PRO_5024295586" evidence="2">
    <location>
        <begin position="29"/>
        <end position="211"/>
    </location>
</feature>
<feature type="signal peptide" evidence="2">
    <location>
        <begin position="1"/>
        <end position="28"/>
    </location>
</feature>
<feature type="region of interest" description="Disordered" evidence="1">
    <location>
        <begin position="170"/>
        <end position="211"/>
    </location>
</feature>
<feature type="compositionally biased region" description="Basic and acidic residues" evidence="1">
    <location>
        <begin position="43"/>
        <end position="57"/>
    </location>
</feature>
<feature type="region of interest" description="Disordered" evidence="1">
    <location>
        <begin position="43"/>
        <end position="65"/>
    </location>
</feature>
<dbReference type="EMBL" id="CM007383">
    <property type="protein sequence ID" value="ONK76657.1"/>
    <property type="molecule type" value="Genomic_DNA"/>
</dbReference>
<dbReference type="Gramene" id="ONK76657">
    <property type="protein sequence ID" value="ONK76657"/>
    <property type="gene ID" value="A4U43_C03F30660"/>
</dbReference>
<evidence type="ECO:0000256" key="2">
    <source>
        <dbReference type="SAM" id="SignalP"/>
    </source>
</evidence>
<dbReference type="Proteomes" id="UP000243459">
    <property type="component" value="Chromosome 3"/>
</dbReference>
<evidence type="ECO:0000313" key="3">
    <source>
        <dbReference type="EMBL" id="ONK76657.1"/>
    </source>
</evidence>